<name>A0AAJ0DAQ8_9PEZI</name>
<proteinExistence type="predicted"/>
<reference evidence="1" key="1">
    <citation type="submission" date="2023-04" db="EMBL/GenBank/DDBJ databases">
        <title>Black Yeasts Isolated from many extreme environments.</title>
        <authorList>
            <person name="Coleine C."/>
            <person name="Stajich J.E."/>
            <person name="Selbmann L."/>
        </authorList>
    </citation>
    <scope>NUCLEOTIDE SEQUENCE</scope>
    <source>
        <strain evidence="1">CCFEE 5312</strain>
    </source>
</reference>
<gene>
    <name evidence="1" type="ORF">LTR09_012089</name>
</gene>
<dbReference type="Proteomes" id="UP001271007">
    <property type="component" value="Unassembled WGS sequence"/>
</dbReference>
<dbReference type="EMBL" id="JAWDJX010000092">
    <property type="protein sequence ID" value="KAK3046450.1"/>
    <property type="molecule type" value="Genomic_DNA"/>
</dbReference>
<comment type="caution">
    <text evidence="1">The sequence shown here is derived from an EMBL/GenBank/DDBJ whole genome shotgun (WGS) entry which is preliminary data.</text>
</comment>
<dbReference type="AlphaFoldDB" id="A0AAJ0DAQ8"/>
<organism evidence="1 2">
    <name type="scientific">Extremus antarcticus</name>
    <dbReference type="NCBI Taxonomy" id="702011"/>
    <lineage>
        <taxon>Eukaryota</taxon>
        <taxon>Fungi</taxon>
        <taxon>Dikarya</taxon>
        <taxon>Ascomycota</taxon>
        <taxon>Pezizomycotina</taxon>
        <taxon>Dothideomycetes</taxon>
        <taxon>Dothideomycetidae</taxon>
        <taxon>Mycosphaerellales</taxon>
        <taxon>Extremaceae</taxon>
        <taxon>Extremus</taxon>
    </lineage>
</organism>
<evidence type="ECO:0000313" key="2">
    <source>
        <dbReference type="Proteomes" id="UP001271007"/>
    </source>
</evidence>
<accession>A0AAJ0DAQ8</accession>
<keyword evidence="2" id="KW-1185">Reference proteome</keyword>
<sequence length="284" mass="33413">MLGKTWEFGSQNNLRLVLSKELWIRLENYFDAVRLSQEAANRIRTAVTLAPERKDFRDRWFFKDATRFARVAKQRFREDGLLLPFGHPRDRFTVPNPALFRSSNSWAMEDRSDPLDGWPLWKIHHWPNPAKEDLYGKLFAYRRHQFTAFIAKLRTGSGFKFEMRCVDAMKLPEYLDKDQYTRIEVSNISDVGYAGIRNTLAALMPLLQNPWINPHATLISLFLNAVMEMVHTRREGNSLPNMDRLLKYLPSPNLMKLVQENSADTLRLWDARTLVMDAERYFQE</sequence>
<evidence type="ECO:0000313" key="1">
    <source>
        <dbReference type="EMBL" id="KAK3046450.1"/>
    </source>
</evidence>
<protein>
    <submittedName>
        <fullName evidence="1">Uncharacterized protein</fullName>
    </submittedName>
</protein>